<evidence type="ECO:0000256" key="1">
    <source>
        <dbReference type="SAM" id="MobiDB-lite"/>
    </source>
</evidence>
<evidence type="ECO:0000256" key="3">
    <source>
        <dbReference type="SAM" id="SignalP"/>
    </source>
</evidence>
<dbReference type="AlphaFoldDB" id="A0A0D2KJW0"/>
<feature type="region of interest" description="Disordered" evidence="1">
    <location>
        <begin position="220"/>
        <end position="251"/>
    </location>
</feature>
<accession>A0A0D2KJW0</accession>
<dbReference type="Proteomes" id="UP000053411">
    <property type="component" value="Unassembled WGS sequence"/>
</dbReference>
<evidence type="ECO:0000256" key="2">
    <source>
        <dbReference type="SAM" id="Phobius"/>
    </source>
</evidence>
<sequence>MAPVLSWTTPATLLLLGLGFMSAPPPVSGAPIPHRHKHQHGRFHRHGVAGNKDNPGLKAVPEGYPPTVETPTTRFVDYPVETSYISIKPLPVEVEDIHQAPPTVSFESIADRTRPLVRSSGGGPGSPPYPPNGPVRVGGGIFGALASRARLFVRSSGGGSGGGGEGGVSNSALAFFLAAVGFFFVSLIWNLYVRFGWARDKAKQTDMGAVGAMRLGSLGGEDRGKGRGKAHRSPGGWLRAANATPTPVAAV</sequence>
<feature type="region of interest" description="Disordered" evidence="1">
    <location>
        <begin position="47"/>
        <end position="70"/>
    </location>
</feature>
<name>A0A0D2KJW0_9EURO</name>
<keyword evidence="5" id="KW-1185">Reference proteome</keyword>
<keyword evidence="3" id="KW-0732">Signal</keyword>
<protein>
    <submittedName>
        <fullName evidence="4">Uncharacterized protein</fullName>
    </submittedName>
</protein>
<dbReference type="OrthoDB" id="4160867at2759"/>
<feature type="transmembrane region" description="Helical" evidence="2">
    <location>
        <begin position="173"/>
        <end position="193"/>
    </location>
</feature>
<proteinExistence type="predicted"/>
<feature type="signal peptide" evidence="3">
    <location>
        <begin position="1"/>
        <end position="29"/>
    </location>
</feature>
<dbReference type="EMBL" id="KN848076">
    <property type="protein sequence ID" value="KIX96853.1"/>
    <property type="molecule type" value="Genomic_DNA"/>
</dbReference>
<keyword evidence="2" id="KW-0472">Membrane</keyword>
<organism evidence="4 5">
    <name type="scientific">Fonsecaea multimorphosa CBS 102226</name>
    <dbReference type="NCBI Taxonomy" id="1442371"/>
    <lineage>
        <taxon>Eukaryota</taxon>
        <taxon>Fungi</taxon>
        <taxon>Dikarya</taxon>
        <taxon>Ascomycota</taxon>
        <taxon>Pezizomycotina</taxon>
        <taxon>Eurotiomycetes</taxon>
        <taxon>Chaetothyriomycetidae</taxon>
        <taxon>Chaetothyriales</taxon>
        <taxon>Herpotrichiellaceae</taxon>
        <taxon>Fonsecaea</taxon>
    </lineage>
</organism>
<dbReference type="GeneID" id="27713319"/>
<dbReference type="RefSeq" id="XP_016630976.1">
    <property type="nucleotide sequence ID" value="XM_016778070.1"/>
</dbReference>
<keyword evidence="2" id="KW-1133">Transmembrane helix</keyword>
<reference evidence="4 5" key="1">
    <citation type="submission" date="2015-01" db="EMBL/GenBank/DDBJ databases">
        <title>The Genome Sequence of Fonsecaea multimorphosa CBS 102226.</title>
        <authorList>
            <consortium name="The Broad Institute Genomics Platform"/>
            <person name="Cuomo C."/>
            <person name="de Hoog S."/>
            <person name="Gorbushina A."/>
            <person name="Stielow B."/>
            <person name="Teixiera M."/>
            <person name="Abouelleil A."/>
            <person name="Chapman S.B."/>
            <person name="Priest M."/>
            <person name="Young S.K."/>
            <person name="Wortman J."/>
            <person name="Nusbaum C."/>
            <person name="Birren B."/>
        </authorList>
    </citation>
    <scope>NUCLEOTIDE SEQUENCE [LARGE SCALE GENOMIC DNA]</scope>
    <source>
        <strain evidence="4 5">CBS 102226</strain>
    </source>
</reference>
<gene>
    <name evidence="4" type="ORF">Z520_07573</name>
</gene>
<dbReference type="VEuPathDB" id="FungiDB:Z520_07573"/>
<feature type="chain" id="PRO_5002246269" evidence="3">
    <location>
        <begin position="30"/>
        <end position="251"/>
    </location>
</feature>
<keyword evidence="2" id="KW-0812">Transmembrane</keyword>
<feature type="compositionally biased region" description="Low complexity" evidence="1">
    <location>
        <begin position="240"/>
        <end position="251"/>
    </location>
</feature>
<evidence type="ECO:0000313" key="4">
    <source>
        <dbReference type="EMBL" id="KIX96853.1"/>
    </source>
</evidence>
<evidence type="ECO:0000313" key="5">
    <source>
        <dbReference type="Proteomes" id="UP000053411"/>
    </source>
</evidence>